<accession>A0A2T0U6F5</accession>
<dbReference type="PIRSF" id="PIRSF001227">
    <property type="entry name" value="Pen_acylase"/>
    <property type="match status" value="1"/>
</dbReference>
<evidence type="ECO:0000256" key="2">
    <source>
        <dbReference type="ARBA" id="ARBA00022801"/>
    </source>
</evidence>
<dbReference type="InterPro" id="IPR043147">
    <property type="entry name" value="Penicillin_amidase_A-knob"/>
</dbReference>
<feature type="compositionally biased region" description="Low complexity" evidence="6">
    <location>
        <begin position="250"/>
        <end position="260"/>
    </location>
</feature>
<keyword evidence="2" id="KW-0378">Hydrolase</keyword>
<dbReference type="Gene3D" id="1.10.439.10">
    <property type="entry name" value="Penicillin Amidohydrolase, domain 1"/>
    <property type="match status" value="1"/>
</dbReference>
<feature type="binding site" evidence="5">
    <location>
        <position position="397"/>
    </location>
    <ligand>
        <name>Ca(2+)</name>
        <dbReference type="ChEBI" id="CHEBI:29108"/>
    </ligand>
</feature>
<evidence type="ECO:0000313" key="7">
    <source>
        <dbReference type="EMBL" id="PRY53490.1"/>
    </source>
</evidence>
<feature type="region of interest" description="Disordered" evidence="6">
    <location>
        <begin position="875"/>
        <end position="903"/>
    </location>
</feature>
<organism evidence="7 8">
    <name type="scientific">Knoellia remsis</name>
    <dbReference type="NCBI Taxonomy" id="407159"/>
    <lineage>
        <taxon>Bacteria</taxon>
        <taxon>Bacillati</taxon>
        <taxon>Actinomycetota</taxon>
        <taxon>Actinomycetes</taxon>
        <taxon>Micrococcales</taxon>
        <taxon>Intrasporangiaceae</taxon>
        <taxon>Knoellia</taxon>
    </lineage>
</organism>
<keyword evidence="5" id="KW-0106">Calcium</keyword>
<dbReference type="InterPro" id="IPR043146">
    <property type="entry name" value="Penicillin_amidase_N_B-knob"/>
</dbReference>
<dbReference type="InterPro" id="IPR023343">
    <property type="entry name" value="Penicillin_amidase_dom1"/>
</dbReference>
<name>A0A2T0U6F5_9MICO</name>
<dbReference type="Pfam" id="PF01804">
    <property type="entry name" value="Penicil_amidase"/>
    <property type="match status" value="1"/>
</dbReference>
<dbReference type="InterPro" id="IPR029055">
    <property type="entry name" value="Ntn_hydrolases_N"/>
</dbReference>
<keyword evidence="5" id="KW-0479">Metal-binding</keyword>
<dbReference type="CDD" id="cd03747">
    <property type="entry name" value="Ntn_PGA_like"/>
    <property type="match status" value="1"/>
</dbReference>
<evidence type="ECO:0000256" key="4">
    <source>
        <dbReference type="PIRSR" id="PIRSR001227-1"/>
    </source>
</evidence>
<evidence type="ECO:0000256" key="3">
    <source>
        <dbReference type="ARBA" id="ARBA00023145"/>
    </source>
</evidence>
<dbReference type="Gene3D" id="3.60.20.10">
    <property type="entry name" value="Glutamine Phosphoribosylpyrophosphate, subunit 1, domain 1"/>
    <property type="match status" value="1"/>
</dbReference>
<dbReference type="EMBL" id="PVTI01000027">
    <property type="protein sequence ID" value="PRY53490.1"/>
    <property type="molecule type" value="Genomic_DNA"/>
</dbReference>
<dbReference type="GO" id="GO:0016811">
    <property type="term" value="F:hydrolase activity, acting on carbon-nitrogen (but not peptide) bonds, in linear amides"/>
    <property type="evidence" value="ECO:0007669"/>
    <property type="project" value="InterPro"/>
</dbReference>
<dbReference type="SUPFAM" id="SSF56235">
    <property type="entry name" value="N-terminal nucleophile aminohydrolases (Ntn hydrolases)"/>
    <property type="match status" value="1"/>
</dbReference>
<evidence type="ECO:0000256" key="1">
    <source>
        <dbReference type="ARBA" id="ARBA00006586"/>
    </source>
</evidence>
<gene>
    <name evidence="7" type="ORF">BCF74_12735</name>
</gene>
<dbReference type="PANTHER" id="PTHR34218:SF4">
    <property type="entry name" value="ACYL-HOMOSERINE LACTONE ACYLASE QUIP"/>
    <property type="match status" value="1"/>
</dbReference>
<dbReference type="AlphaFoldDB" id="A0A2T0U6F5"/>
<dbReference type="Gene3D" id="1.10.1400.10">
    <property type="match status" value="1"/>
</dbReference>
<evidence type="ECO:0000313" key="8">
    <source>
        <dbReference type="Proteomes" id="UP000237822"/>
    </source>
</evidence>
<dbReference type="RefSeq" id="WP_106298630.1">
    <property type="nucleotide sequence ID" value="NZ_PVTI01000027.1"/>
</dbReference>
<feature type="binding site" evidence="5">
    <location>
        <position position="200"/>
    </location>
    <ligand>
        <name>Ca(2+)</name>
        <dbReference type="ChEBI" id="CHEBI:29108"/>
    </ligand>
</feature>
<protein>
    <submittedName>
        <fullName evidence="7">Penicillin amidase</fullName>
    </submittedName>
</protein>
<dbReference type="Gene3D" id="2.30.120.10">
    <property type="match status" value="1"/>
</dbReference>
<evidence type="ECO:0000256" key="6">
    <source>
        <dbReference type="SAM" id="MobiDB-lite"/>
    </source>
</evidence>
<feature type="active site" description="Nucleophile" evidence="4">
    <location>
        <position position="316"/>
    </location>
</feature>
<dbReference type="GO" id="GO:0017000">
    <property type="term" value="P:antibiotic biosynthetic process"/>
    <property type="evidence" value="ECO:0007669"/>
    <property type="project" value="InterPro"/>
</dbReference>
<dbReference type="OrthoDB" id="9759796at2"/>
<dbReference type="InterPro" id="IPR002692">
    <property type="entry name" value="S45"/>
</dbReference>
<keyword evidence="3" id="KW-0865">Zymogen</keyword>
<dbReference type="Proteomes" id="UP000237822">
    <property type="component" value="Unassembled WGS sequence"/>
</dbReference>
<comment type="cofactor">
    <cofactor evidence="5">
        <name>Ca(2+)</name>
        <dbReference type="ChEBI" id="CHEBI:29108"/>
    </cofactor>
    <text evidence="5">Binds 1 Ca(2+) ion per dimer.</text>
</comment>
<dbReference type="GO" id="GO:0046872">
    <property type="term" value="F:metal ion binding"/>
    <property type="evidence" value="ECO:0007669"/>
    <property type="project" value="UniProtKB-KW"/>
</dbReference>
<feature type="region of interest" description="Disordered" evidence="6">
    <location>
        <begin position="240"/>
        <end position="260"/>
    </location>
</feature>
<keyword evidence="8" id="KW-1185">Reference proteome</keyword>
<evidence type="ECO:0000256" key="5">
    <source>
        <dbReference type="PIRSR" id="PIRSR001227-2"/>
    </source>
</evidence>
<dbReference type="PANTHER" id="PTHR34218">
    <property type="entry name" value="PEPTIDASE S45 PENICILLIN AMIDASE"/>
    <property type="match status" value="1"/>
</dbReference>
<sequence length="903" mass="97994">MTAQRVVRRAALGVVGFLAVVALVLSIVGVSLVRRSFPQTEGELELPGLSAAVTVLRDDRGIPQIYGDTVTDIAMAQGYVHAQDRFFEMDLRRHVTSGRLSELVGSAGLETDKVIRTMGWRRVAEEELPALDPQTRTYLQAYADGVNAYLRGRSPSEVSLEYAVLGMSVKDYRIEDWTPADSVAWLKAMAWDLRGNYSDELARARLSTRVTQAQIREIYPPYDPANAPILSAQAWSPRTAPGQVSSAVPPALGDSASRAAAATSPGAERSYAAAPSAGAAARAASTSPGAQRAYAAVDRALAAVPALLGRGDGIGSNSWVVGPQQSETGKPLLANDPHLAPGIPGIWYQVGLKCRKVSTQCPLDVSGFSFSGVPGVVIGHNARIAWGFTNLAPDVTDFYLERVRGDRVQRGTAWEPLTTRREVIRVAGGKGETITVRSTRHGPVMSDVLPEFADAGERSPTPRREGSAPLPEESFAVSMAWTGLQPSRTADAIFQLNIAQNFGEFREAAKSFAVPSQNLLYADVDGNIGYQAPGMVPVRTSAFPGSPPGFWPAPGWEETYDWQGWVPFESMPMAYNPAEGVIVTANQAVTMSQRPFLTTEWDYGFRAQRIDDLLSQATKDGGKVGVDDMARIQMDTRNQFAPKLVAALLEVPLAGPEDSDADVAFTREAQDLLRSWDFTTPADDSENGAAAAYYNAVWANLLRLTFDDEMPEDLRADGGSRWMAAVSALLDNPKSAWWDNRQTASITEGRNEILRQAQVEARLELTKELGKDPDGWRWGRLHTLELTHDVLGGDGAPGIVNRIFNRGGFEMPGGSSIVNANGWDASVGYETSWAPSMRMVVDLGNLDASTWINQTGASGHAFSSNYDDQAEDWVKGRQDPWPFSEKAVREASEDELTLTPERD</sequence>
<reference evidence="7 8" key="1">
    <citation type="submission" date="2018-03" db="EMBL/GenBank/DDBJ databases">
        <title>Genomic Encyclopedia of Archaeal and Bacterial Type Strains, Phase II (KMG-II): from individual species to whole genera.</title>
        <authorList>
            <person name="Goeker M."/>
        </authorList>
    </citation>
    <scope>NUCLEOTIDE SEQUENCE [LARGE SCALE GENOMIC DNA]</scope>
    <source>
        <strain evidence="7 8">ATCC BAA-1496</strain>
    </source>
</reference>
<dbReference type="InterPro" id="IPR014395">
    <property type="entry name" value="Pen/GL7ACA/AHL_acylase"/>
</dbReference>
<feature type="binding site" evidence="5">
    <location>
        <position position="394"/>
    </location>
    <ligand>
        <name>Ca(2+)</name>
        <dbReference type="ChEBI" id="CHEBI:29108"/>
    </ligand>
</feature>
<comment type="similarity">
    <text evidence="1">Belongs to the peptidase S45 family.</text>
</comment>
<proteinExistence type="inferred from homology"/>
<comment type="caution">
    <text evidence="7">The sequence shown here is derived from an EMBL/GenBank/DDBJ whole genome shotgun (WGS) entry which is preliminary data.</text>
</comment>